<reference evidence="1 2" key="1">
    <citation type="submission" date="2021-08" db="EMBL/GenBank/DDBJ databases">
        <authorList>
            <person name="Peeters C."/>
        </authorList>
    </citation>
    <scope>NUCLEOTIDE SEQUENCE [LARGE SCALE GENOMIC DNA]</scope>
    <source>
        <strain evidence="1 2">LMG 21510</strain>
    </source>
</reference>
<evidence type="ECO:0000313" key="2">
    <source>
        <dbReference type="Proteomes" id="UP000721236"/>
    </source>
</evidence>
<name>A0ABM8WJP3_9BURK</name>
<sequence length="142" mass="15441">MNPPFAVDKAVSTRWVSKLLDCASVAVLEARAAEASIEVGDVRGRAWHGEGGLCIGLHLDLAEIDERWLTETTLWLAAMPAACDDALSCVDGQWVLWRRYDHALPAAQLDERLGTQIALRAHLRDSAQPPGTTKGSDIGRLI</sequence>
<gene>
    <name evidence="1" type="ORF">LMG21510_00785</name>
</gene>
<evidence type="ECO:0000313" key="1">
    <source>
        <dbReference type="EMBL" id="CAG9167585.1"/>
    </source>
</evidence>
<dbReference type="EMBL" id="CAJZAH010000001">
    <property type="protein sequence ID" value="CAG9167585.1"/>
    <property type="molecule type" value="Genomic_DNA"/>
</dbReference>
<dbReference type="RefSeq" id="WP_222206827.1">
    <property type="nucleotide sequence ID" value="NZ_CAJZAH010000001.1"/>
</dbReference>
<proteinExistence type="predicted"/>
<keyword evidence="2" id="KW-1185">Reference proteome</keyword>
<dbReference type="Proteomes" id="UP000721236">
    <property type="component" value="Unassembled WGS sequence"/>
</dbReference>
<comment type="caution">
    <text evidence="1">The sequence shown here is derived from an EMBL/GenBank/DDBJ whole genome shotgun (WGS) entry which is preliminary data.</text>
</comment>
<organism evidence="1 2">
    <name type="scientific">Cupriavidus respiraculi</name>
    <dbReference type="NCBI Taxonomy" id="195930"/>
    <lineage>
        <taxon>Bacteria</taxon>
        <taxon>Pseudomonadati</taxon>
        <taxon>Pseudomonadota</taxon>
        <taxon>Betaproteobacteria</taxon>
        <taxon>Burkholderiales</taxon>
        <taxon>Burkholderiaceae</taxon>
        <taxon>Cupriavidus</taxon>
    </lineage>
</organism>
<protein>
    <submittedName>
        <fullName evidence="1">Uncharacterized protein</fullName>
    </submittedName>
</protein>
<accession>A0ABM8WJP3</accession>